<evidence type="ECO:0000313" key="2">
    <source>
        <dbReference type="Proteomes" id="UP000280834"/>
    </source>
</evidence>
<evidence type="ECO:0000313" key="3">
    <source>
        <dbReference type="WBParaSite" id="BTMF_0001045801-mRNA-1"/>
    </source>
</evidence>
<reference evidence="1 2" key="2">
    <citation type="submission" date="2018-11" db="EMBL/GenBank/DDBJ databases">
        <authorList>
            <consortium name="Pathogen Informatics"/>
        </authorList>
    </citation>
    <scope>NUCLEOTIDE SEQUENCE [LARGE SCALE GENOMIC DNA]</scope>
</reference>
<protein>
    <submittedName>
        <fullName evidence="1 3">Uncharacterized protein</fullName>
    </submittedName>
</protein>
<accession>A0A0R3QRV6</accession>
<proteinExistence type="predicted"/>
<name>A0A0R3QRV6_9BILA</name>
<reference evidence="3" key="1">
    <citation type="submission" date="2017-02" db="UniProtKB">
        <authorList>
            <consortium name="WormBaseParasite"/>
        </authorList>
    </citation>
    <scope>IDENTIFICATION</scope>
</reference>
<keyword evidence="2" id="KW-1185">Reference proteome</keyword>
<evidence type="ECO:0000313" key="1">
    <source>
        <dbReference type="EMBL" id="VDO28392.1"/>
    </source>
</evidence>
<dbReference type="WBParaSite" id="BTMF_0001045801-mRNA-1">
    <property type="protein sequence ID" value="BTMF_0001045801-mRNA-1"/>
    <property type="gene ID" value="BTMF_0001045801"/>
</dbReference>
<gene>
    <name evidence="1" type="ORF">BTMF_LOCUS8492</name>
</gene>
<organism evidence="3">
    <name type="scientific">Brugia timori</name>
    <dbReference type="NCBI Taxonomy" id="42155"/>
    <lineage>
        <taxon>Eukaryota</taxon>
        <taxon>Metazoa</taxon>
        <taxon>Ecdysozoa</taxon>
        <taxon>Nematoda</taxon>
        <taxon>Chromadorea</taxon>
        <taxon>Rhabditida</taxon>
        <taxon>Spirurina</taxon>
        <taxon>Spiruromorpha</taxon>
        <taxon>Filarioidea</taxon>
        <taxon>Onchocercidae</taxon>
        <taxon>Brugia</taxon>
    </lineage>
</organism>
<dbReference type="Proteomes" id="UP000280834">
    <property type="component" value="Unassembled WGS sequence"/>
</dbReference>
<dbReference type="EMBL" id="UZAG01016439">
    <property type="protein sequence ID" value="VDO28392.1"/>
    <property type="molecule type" value="Genomic_DNA"/>
</dbReference>
<dbReference type="AlphaFoldDB" id="A0A0R3QRV6"/>
<sequence length="95" mass="10562">MKVFRQPDELPLELARDSSIIDTPFDVRNDNAIKISANSSGVSFANRENLNGTVLEEDRQSDNGYGTTSECASELVRIIRRVHSDSEIPLKVIQA</sequence>